<dbReference type="InterPro" id="IPR052605">
    <property type="entry name" value="Fungal_trans_regulator"/>
</dbReference>
<dbReference type="GO" id="GO:0051321">
    <property type="term" value="P:meiotic cell cycle"/>
    <property type="evidence" value="ECO:0007669"/>
    <property type="project" value="TreeGrafter"/>
</dbReference>
<proteinExistence type="predicted"/>
<dbReference type="InterPro" id="IPR008967">
    <property type="entry name" value="p53-like_TF_DNA-bd_sf"/>
</dbReference>
<dbReference type="EMBL" id="JAOQAV010000135">
    <property type="protein sequence ID" value="KAJ4177026.1"/>
    <property type="molecule type" value="Genomic_DNA"/>
</dbReference>
<dbReference type="SUPFAM" id="SSF49417">
    <property type="entry name" value="p53-like transcription factors"/>
    <property type="match status" value="1"/>
</dbReference>
<comment type="caution">
    <text evidence="1">The sequence shown here is derived from an EMBL/GenBank/DDBJ whole genome shotgun (WGS) entry which is preliminary data.</text>
</comment>
<sequence length="74" mass="8351">MALLDEARQPVQLDMTAELGGMFFVAENIFSDHPTDQPGLTCYRRNLWQCLGDITSSSHPKYLLDEHGNELIIS</sequence>
<dbReference type="AlphaFoldDB" id="A0A9W8QSP7"/>
<dbReference type="GO" id="GO:0045944">
    <property type="term" value="P:positive regulation of transcription by RNA polymerase II"/>
    <property type="evidence" value="ECO:0007669"/>
    <property type="project" value="TreeGrafter"/>
</dbReference>
<keyword evidence="2" id="KW-1185">Reference proteome</keyword>
<gene>
    <name evidence="1" type="ORF">NW755_014092</name>
</gene>
<evidence type="ECO:0000313" key="1">
    <source>
        <dbReference type="EMBL" id="KAJ4177026.1"/>
    </source>
</evidence>
<accession>A0A9W8QSP7</accession>
<protein>
    <submittedName>
        <fullName evidence="1">Uncharacterized protein</fullName>
    </submittedName>
</protein>
<dbReference type="PANTHER" id="PTHR35144">
    <property type="entry name" value="MEIOSIS-SPECIFIC TRANSCRIPTION FACTOR NDT80"/>
    <property type="match status" value="1"/>
</dbReference>
<reference evidence="1" key="1">
    <citation type="submission" date="2022-09" db="EMBL/GenBank/DDBJ databases">
        <title>Fusarium specimens isolated from Avocado Roots.</title>
        <authorList>
            <person name="Stajich J."/>
            <person name="Roper C."/>
            <person name="Heimlech-Rivalta G."/>
        </authorList>
    </citation>
    <scope>NUCLEOTIDE SEQUENCE</scope>
    <source>
        <strain evidence="1">A02</strain>
    </source>
</reference>
<dbReference type="GO" id="GO:0000228">
    <property type="term" value="C:nuclear chromosome"/>
    <property type="evidence" value="ECO:0007669"/>
    <property type="project" value="TreeGrafter"/>
</dbReference>
<dbReference type="Proteomes" id="UP001152087">
    <property type="component" value="Unassembled WGS sequence"/>
</dbReference>
<name>A0A9W8QSP7_9HYPO</name>
<organism evidence="1 2">
    <name type="scientific">Fusarium falciforme</name>
    <dbReference type="NCBI Taxonomy" id="195108"/>
    <lineage>
        <taxon>Eukaryota</taxon>
        <taxon>Fungi</taxon>
        <taxon>Dikarya</taxon>
        <taxon>Ascomycota</taxon>
        <taxon>Pezizomycotina</taxon>
        <taxon>Sordariomycetes</taxon>
        <taxon>Hypocreomycetidae</taxon>
        <taxon>Hypocreales</taxon>
        <taxon>Nectriaceae</taxon>
        <taxon>Fusarium</taxon>
        <taxon>Fusarium solani species complex</taxon>
    </lineage>
</organism>
<dbReference type="PANTHER" id="PTHR35144:SF1">
    <property type="entry name" value="PROTEIN PACG"/>
    <property type="match status" value="1"/>
</dbReference>
<dbReference type="GO" id="GO:0003700">
    <property type="term" value="F:DNA-binding transcription factor activity"/>
    <property type="evidence" value="ECO:0007669"/>
    <property type="project" value="InterPro"/>
</dbReference>
<evidence type="ECO:0000313" key="2">
    <source>
        <dbReference type="Proteomes" id="UP001152087"/>
    </source>
</evidence>